<protein>
    <submittedName>
        <fullName evidence="2">Uncharacterized protein</fullName>
    </submittedName>
</protein>
<feature type="transmembrane region" description="Helical" evidence="1">
    <location>
        <begin position="29"/>
        <end position="46"/>
    </location>
</feature>
<sequence length="48" mass="5535">MYYLDCTSGELCSLCLSHHKDHLTIQSKCVLAIILIKFLVGCALWFRF</sequence>
<proteinExistence type="predicted"/>
<keyword evidence="3" id="KW-1185">Reference proteome</keyword>
<evidence type="ECO:0000313" key="2">
    <source>
        <dbReference type="EnsemblPlants" id="Bo2g097620.1"/>
    </source>
</evidence>
<dbReference type="Gramene" id="Bo2g097620.1">
    <property type="protein sequence ID" value="Bo2g097620.1"/>
    <property type="gene ID" value="Bo2g097620"/>
</dbReference>
<dbReference type="Proteomes" id="UP000032141">
    <property type="component" value="Chromosome C2"/>
</dbReference>
<name>A0A0D3AS36_BRAOL</name>
<organism evidence="2 3">
    <name type="scientific">Brassica oleracea var. oleracea</name>
    <dbReference type="NCBI Taxonomy" id="109376"/>
    <lineage>
        <taxon>Eukaryota</taxon>
        <taxon>Viridiplantae</taxon>
        <taxon>Streptophyta</taxon>
        <taxon>Embryophyta</taxon>
        <taxon>Tracheophyta</taxon>
        <taxon>Spermatophyta</taxon>
        <taxon>Magnoliopsida</taxon>
        <taxon>eudicotyledons</taxon>
        <taxon>Gunneridae</taxon>
        <taxon>Pentapetalae</taxon>
        <taxon>rosids</taxon>
        <taxon>malvids</taxon>
        <taxon>Brassicales</taxon>
        <taxon>Brassicaceae</taxon>
        <taxon>Brassiceae</taxon>
        <taxon>Brassica</taxon>
    </lineage>
</organism>
<reference evidence="2 3" key="1">
    <citation type="journal article" date="2014" name="Genome Biol.">
        <title>Transcriptome and methylome profiling reveals relics of genome dominance in the mesopolyploid Brassica oleracea.</title>
        <authorList>
            <person name="Parkin I.A."/>
            <person name="Koh C."/>
            <person name="Tang H."/>
            <person name="Robinson S.J."/>
            <person name="Kagale S."/>
            <person name="Clarke W.E."/>
            <person name="Town C.D."/>
            <person name="Nixon J."/>
            <person name="Krishnakumar V."/>
            <person name="Bidwell S.L."/>
            <person name="Denoeud F."/>
            <person name="Belcram H."/>
            <person name="Links M.G."/>
            <person name="Just J."/>
            <person name="Clarke C."/>
            <person name="Bender T."/>
            <person name="Huebert T."/>
            <person name="Mason A.S."/>
            <person name="Pires J.C."/>
            <person name="Barker G."/>
            <person name="Moore J."/>
            <person name="Walley P.G."/>
            <person name="Manoli S."/>
            <person name="Batley J."/>
            <person name="Edwards D."/>
            <person name="Nelson M.N."/>
            <person name="Wang X."/>
            <person name="Paterson A.H."/>
            <person name="King G."/>
            <person name="Bancroft I."/>
            <person name="Chalhoub B."/>
            <person name="Sharpe A.G."/>
        </authorList>
    </citation>
    <scope>NUCLEOTIDE SEQUENCE</scope>
    <source>
        <strain evidence="2 3">cv. TO1000</strain>
    </source>
</reference>
<dbReference type="AlphaFoldDB" id="A0A0D3AS36"/>
<evidence type="ECO:0000256" key="1">
    <source>
        <dbReference type="SAM" id="Phobius"/>
    </source>
</evidence>
<reference evidence="2" key="2">
    <citation type="submission" date="2015-03" db="UniProtKB">
        <authorList>
            <consortium name="EnsemblPlants"/>
        </authorList>
    </citation>
    <scope>IDENTIFICATION</scope>
</reference>
<keyword evidence="1" id="KW-1133">Transmembrane helix</keyword>
<keyword evidence="1" id="KW-0472">Membrane</keyword>
<keyword evidence="1" id="KW-0812">Transmembrane</keyword>
<accession>A0A0D3AS36</accession>
<evidence type="ECO:0000313" key="3">
    <source>
        <dbReference type="Proteomes" id="UP000032141"/>
    </source>
</evidence>
<dbReference type="HOGENOM" id="CLU_3160688_0_0_1"/>
<dbReference type="EnsemblPlants" id="Bo2g097620.1">
    <property type="protein sequence ID" value="Bo2g097620.1"/>
    <property type="gene ID" value="Bo2g097620"/>
</dbReference>